<dbReference type="EMBL" id="BMGB01000001">
    <property type="protein sequence ID" value="GGA94984.1"/>
    <property type="molecule type" value="Genomic_DNA"/>
</dbReference>
<dbReference type="InterPro" id="IPR029465">
    <property type="entry name" value="ATPgrasp_TupA"/>
</dbReference>
<accession>A0A916SDN8</accession>
<proteinExistence type="predicted"/>
<protein>
    <recommendedName>
        <fullName evidence="3">TupA-like ATPgrasp</fullName>
    </recommendedName>
</protein>
<name>A0A916SDN8_9MICO</name>
<sequence length="483" mass="54121">MTSSELDTPPIEARPLPAVTVVVVGEGTDYPTPLDGVLAFVGARPGPRWSEHVARSFQLDPDLVAITGPAARRGLLAGILDAARRSLLGAVLAHPPLTSTNWAVRASDWRSVSELVARDSHRLGFGIAAALHLGPERRIRFDPRLRGDSSEPRESSGWHGVAALLAEVNPLRRWRRRFAFVAHRRRQRAGRAKMRERSRVVRAWRLWTTRRPVTFTEKVRYKMLRDHRPLITTFADKAGVREYVARRIGEGYLPRAYAISPDPAVVLGADLPDEFVMKPTHGSGAAFVVSHRAAPDTRLPTEDASWVYRHLLPTHADRHAMARLGARWLEQLYGQGPNREWAYGTVPRQIILEELLVGPDGSIPDDYKLFVFHGVCRYIQVDDGRFDRRTQDFFLPDWTHLPLSGGPPWADPPHEPPSGLAEMIRLAETLGAETDFVRVDLYQLEGRIVFGELTSYPAGGYSPFEPAAFDTEFGSHWTVPKAY</sequence>
<reference evidence="1" key="1">
    <citation type="journal article" date="2014" name="Int. J. Syst. Evol. Microbiol.">
        <title>Complete genome sequence of Corynebacterium casei LMG S-19264T (=DSM 44701T), isolated from a smear-ripened cheese.</title>
        <authorList>
            <consortium name="US DOE Joint Genome Institute (JGI-PGF)"/>
            <person name="Walter F."/>
            <person name="Albersmeier A."/>
            <person name="Kalinowski J."/>
            <person name="Ruckert C."/>
        </authorList>
    </citation>
    <scope>NUCLEOTIDE SEQUENCE</scope>
    <source>
        <strain evidence="1">CGMCC 1.12813</strain>
    </source>
</reference>
<dbReference type="Proteomes" id="UP000606922">
    <property type="component" value="Unassembled WGS sequence"/>
</dbReference>
<gene>
    <name evidence="1" type="ORF">GCM10010979_06820</name>
</gene>
<comment type="caution">
    <text evidence="1">The sequence shown here is derived from an EMBL/GenBank/DDBJ whole genome shotgun (WGS) entry which is preliminary data.</text>
</comment>
<dbReference type="AlphaFoldDB" id="A0A916SDN8"/>
<evidence type="ECO:0008006" key="3">
    <source>
        <dbReference type="Google" id="ProtNLM"/>
    </source>
</evidence>
<keyword evidence="2" id="KW-1185">Reference proteome</keyword>
<dbReference type="Pfam" id="PF14305">
    <property type="entry name" value="ATPgrasp_TupA"/>
    <property type="match status" value="1"/>
</dbReference>
<evidence type="ECO:0000313" key="2">
    <source>
        <dbReference type="Proteomes" id="UP000606922"/>
    </source>
</evidence>
<dbReference type="RefSeq" id="WP_229733017.1">
    <property type="nucleotide sequence ID" value="NZ_BMGB01000001.1"/>
</dbReference>
<reference evidence="1" key="2">
    <citation type="submission" date="2020-09" db="EMBL/GenBank/DDBJ databases">
        <authorList>
            <person name="Sun Q."/>
            <person name="Zhou Y."/>
        </authorList>
    </citation>
    <scope>NUCLEOTIDE SEQUENCE</scope>
    <source>
        <strain evidence="1">CGMCC 1.12813</strain>
    </source>
</reference>
<evidence type="ECO:0000313" key="1">
    <source>
        <dbReference type="EMBL" id="GGA94984.1"/>
    </source>
</evidence>
<organism evidence="1 2">
    <name type="scientific">Conyzicola nivalis</name>
    <dbReference type="NCBI Taxonomy" id="1477021"/>
    <lineage>
        <taxon>Bacteria</taxon>
        <taxon>Bacillati</taxon>
        <taxon>Actinomycetota</taxon>
        <taxon>Actinomycetes</taxon>
        <taxon>Micrococcales</taxon>
        <taxon>Microbacteriaceae</taxon>
        <taxon>Conyzicola</taxon>
    </lineage>
</organism>